<dbReference type="Pfam" id="PF13476">
    <property type="entry name" value="AAA_23"/>
    <property type="match status" value="1"/>
</dbReference>
<evidence type="ECO:0000256" key="7">
    <source>
        <dbReference type="ARBA" id="ARBA00022801"/>
    </source>
</evidence>
<evidence type="ECO:0000313" key="16">
    <source>
        <dbReference type="Proteomes" id="UP000738376"/>
    </source>
</evidence>
<gene>
    <name evidence="15" type="ORF">HC246_00570</name>
</gene>
<protein>
    <recommendedName>
        <fullName evidence="3">Nuclease SbcCD subunit C</fullName>
    </recommendedName>
</protein>
<dbReference type="SUPFAM" id="SSF75712">
    <property type="entry name" value="Rad50 coiled-coil Zn hook"/>
    <property type="match status" value="1"/>
</dbReference>
<evidence type="ECO:0000259" key="13">
    <source>
        <dbReference type="Pfam" id="PF04423"/>
    </source>
</evidence>
<keyword evidence="4" id="KW-0479">Metal-binding</keyword>
<keyword evidence="7" id="KW-0378">Hydrolase</keyword>
<dbReference type="EMBL" id="JAAVJL010000001">
    <property type="protein sequence ID" value="NMF56557.1"/>
    <property type="molecule type" value="Genomic_DNA"/>
</dbReference>
<dbReference type="Gene3D" id="1.10.287.510">
    <property type="entry name" value="Helix hairpin bin"/>
    <property type="match status" value="1"/>
</dbReference>
<evidence type="ECO:0000256" key="5">
    <source>
        <dbReference type="ARBA" id="ARBA00022741"/>
    </source>
</evidence>
<keyword evidence="5" id="KW-0547">Nucleotide-binding</keyword>
<evidence type="ECO:0000256" key="11">
    <source>
        <dbReference type="ARBA" id="ARBA00023204"/>
    </source>
</evidence>
<feature type="coiled-coil region" evidence="12">
    <location>
        <begin position="232"/>
        <end position="349"/>
    </location>
</feature>
<dbReference type="PANTHER" id="PTHR32114:SF2">
    <property type="entry name" value="ABC TRANSPORTER ABCH.3"/>
    <property type="match status" value="1"/>
</dbReference>
<evidence type="ECO:0000256" key="6">
    <source>
        <dbReference type="ARBA" id="ARBA00022763"/>
    </source>
</evidence>
<feature type="coiled-coil region" evidence="12">
    <location>
        <begin position="394"/>
        <end position="487"/>
    </location>
</feature>
<comment type="caution">
    <text evidence="15">The sequence shown here is derived from an EMBL/GenBank/DDBJ whole genome shotgun (WGS) entry which is preliminary data.</text>
</comment>
<name>A0ABX1LKC0_9CYAN</name>
<feature type="coiled-coil region" evidence="12">
    <location>
        <begin position="535"/>
        <end position="596"/>
    </location>
</feature>
<evidence type="ECO:0000256" key="12">
    <source>
        <dbReference type="SAM" id="Coils"/>
    </source>
</evidence>
<keyword evidence="11" id="KW-0234">DNA repair</keyword>
<evidence type="ECO:0000256" key="3">
    <source>
        <dbReference type="ARBA" id="ARBA00013368"/>
    </source>
</evidence>
<dbReference type="Pfam" id="PF04423">
    <property type="entry name" value="Rad50_zn_hook"/>
    <property type="match status" value="1"/>
</dbReference>
<dbReference type="Pfam" id="PF13558">
    <property type="entry name" value="SbcC_Walker_B"/>
    <property type="match status" value="1"/>
</dbReference>
<feature type="domain" description="Rad50/SbcC-type AAA" evidence="14">
    <location>
        <begin position="5"/>
        <end position="218"/>
    </location>
</feature>
<keyword evidence="6" id="KW-0227">DNA damage</keyword>
<keyword evidence="8" id="KW-0862">Zinc</keyword>
<keyword evidence="9" id="KW-0067">ATP-binding</keyword>
<comment type="subunit">
    <text evidence="2">Heterodimer of SbcC and SbcD.</text>
</comment>
<evidence type="ECO:0000256" key="1">
    <source>
        <dbReference type="ARBA" id="ARBA00006930"/>
    </source>
</evidence>
<dbReference type="Gene3D" id="3.40.50.300">
    <property type="entry name" value="P-loop containing nucleotide triphosphate hydrolases"/>
    <property type="match status" value="2"/>
</dbReference>
<dbReference type="InterPro" id="IPR038729">
    <property type="entry name" value="Rad50/SbcC_AAA"/>
</dbReference>
<dbReference type="PANTHER" id="PTHR32114">
    <property type="entry name" value="ABC TRANSPORTER ABCH.3"/>
    <property type="match status" value="1"/>
</dbReference>
<evidence type="ECO:0000256" key="10">
    <source>
        <dbReference type="ARBA" id="ARBA00023054"/>
    </source>
</evidence>
<dbReference type="InterPro" id="IPR027417">
    <property type="entry name" value="P-loop_NTPase"/>
</dbReference>
<proteinExistence type="inferred from homology"/>
<evidence type="ECO:0000256" key="4">
    <source>
        <dbReference type="ARBA" id="ARBA00022723"/>
    </source>
</evidence>
<keyword evidence="16" id="KW-1185">Reference proteome</keyword>
<feature type="domain" description="Zinc-hook" evidence="13">
    <location>
        <begin position="480"/>
        <end position="527"/>
    </location>
</feature>
<keyword evidence="10 12" id="KW-0175">Coiled coil</keyword>
<feature type="coiled-coil region" evidence="12">
    <location>
        <begin position="705"/>
        <end position="745"/>
    </location>
</feature>
<evidence type="ECO:0000256" key="2">
    <source>
        <dbReference type="ARBA" id="ARBA00011322"/>
    </source>
</evidence>
<dbReference type="RefSeq" id="WP_169361689.1">
    <property type="nucleotide sequence ID" value="NZ_JAAVJL010000001.1"/>
</dbReference>
<comment type="similarity">
    <text evidence="1">Belongs to the SMC family. SbcC subfamily.</text>
</comment>
<feature type="coiled-coil region" evidence="12">
    <location>
        <begin position="640"/>
        <end position="674"/>
    </location>
</feature>
<feature type="coiled-coil region" evidence="12">
    <location>
        <begin position="778"/>
        <end position="829"/>
    </location>
</feature>
<dbReference type="Proteomes" id="UP000738376">
    <property type="component" value="Unassembled WGS sequence"/>
</dbReference>
<organism evidence="15 16">
    <name type="scientific">Pseudanabaena yagii GIHE-NHR1</name>
    <dbReference type="NCBI Taxonomy" id="2722753"/>
    <lineage>
        <taxon>Bacteria</taxon>
        <taxon>Bacillati</taxon>
        <taxon>Cyanobacteriota</taxon>
        <taxon>Cyanophyceae</taxon>
        <taxon>Pseudanabaenales</taxon>
        <taxon>Pseudanabaenaceae</taxon>
        <taxon>Pseudanabaena</taxon>
        <taxon>Pseudanabaena yagii</taxon>
    </lineage>
</organism>
<dbReference type="InterPro" id="IPR013134">
    <property type="entry name" value="Zn_hook_RAD50"/>
</dbReference>
<evidence type="ECO:0000259" key="14">
    <source>
        <dbReference type="Pfam" id="PF13476"/>
    </source>
</evidence>
<evidence type="ECO:0000256" key="8">
    <source>
        <dbReference type="ARBA" id="ARBA00022833"/>
    </source>
</evidence>
<dbReference type="SUPFAM" id="SSF52540">
    <property type="entry name" value="P-loop containing nucleoside triphosphate hydrolases"/>
    <property type="match status" value="2"/>
</dbReference>
<evidence type="ECO:0000313" key="15">
    <source>
        <dbReference type="EMBL" id="NMF56557.1"/>
    </source>
</evidence>
<accession>A0ABX1LKC0</accession>
<sequence length="1003" mass="115991">MIPQKLRLKNFLSYQQLALDFSGLHVACICGANGAGKSSLLEAISWAVWGASRAASEDDVIHVGSKETQVDFTFIAGGEIYRVIRTRSRNSSTSLEFQVQSEGKFKSLTERKVRSTQQSIISHLKMDYETFVNSAYLRQGRADEFMLKRPSDRKQILADMLALSQYDELAERAKDIARTSKAESAVLENLLAHLQSQILAGAEIVPQLETLRSRLTELQTWESRDRAKLQAVEDLQKQYNSVSQQLTWQQQQQTSLSSNLTQTERQLASQQKQLQLLENYLRERSLILQDYERYQLLSNQEAELERKFQKYQKLSERRGDFSHKLASLQSELKGQLRHYQAQLESLVQQETDLQGVLSRATEIEAAIAELHKARAVLQEFDRLHAQSTPLVHRYQTLKHQLEREETKLTAKLEELVAKRDQLQLQVKDRDRLLSHAQELDRQIEALQKKQVYQQRVHEKGLERRDFLERLKSRLADSEAAFNKLEAKMRQLTVPNAPCPLCDRPLDEAHWQLVQKKHRQESRDLQADIWVVKEQQAASNCEIEVLREEYRNLKKELAPLNDLIQRKGTLQERLKAIAEAVQRLGLIEAEIQDLSDRLQTKNYLREAWEEMELIDKNIHKFAYDEKNHALARGDVERWRWAEIKQSELKNAQRQADHLSQKIPDLQLKINQLEERLTKNLIDLEVQHELEQCDRALAQLSYDPDRHQQLRTQKQELTTSLLRYQELTRAEQEYPELQQQVSHLQQSQTKHQQEFQTISAQITGLQAQVQALHGDHAQEIHGLRQNLQNWRSQMDTLLAQIGSLQQSQQQLEQSRQREQETLSQIEAARQRQRIHNELYQAFGKNGIQALMLENVLPQIEVEANQILAQLSDRQLNVRFITQKSGKKSDRLIETLDIEIADTRGTRPYETYSGGEAFRINFAVRLALSRVLAQRKGSTLQTLIIDEGFGSQDQLGCDRLVSAINAIAPDFECILVITHMPQMKEAFNTLIEVSKNDEGSTVQLVG</sequence>
<reference evidence="15 16" key="1">
    <citation type="submission" date="2020-03" db="EMBL/GenBank/DDBJ databases">
        <title>Draft Genome Sequence of 2-Methylisoborneol Producing Pseudanabaena yagii Strain GIHE-NHR1 Isolated from North Han River in South Korea.</title>
        <authorList>
            <person name="Jeong J."/>
        </authorList>
    </citation>
    <scope>NUCLEOTIDE SEQUENCE [LARGE SCALE GENOMIC DNA]</scope>
    <source>
        <strain evidence="15 16">GIHE-NHR1</strain>
    </source>
</reference>
<evidence type="ECO:0000256" key="9">
    <source>
        <dbReference type="ARBA" id="ARBA00022840"/>
    </source>
</evidence>